<dbReference type="InterPro" id="IPR013217">
    <property type="entry name" value="Methyltransf_12"/>
</dbReference>
<accession>A0AAD2JJZ1</accession>
<feature type="chain" id="PRO_5041936498" description="Methyltransferase type 12 domain-containing protein" evidence="1">
    <location>
        <begin position="20"/>
        <end position="253"/>
    </location>
</feature>
<keyword evidence="4" id="KW-1185">Reference proteome</keyword>
<comment type="caution">
    <text evidence="3">The sequence shown here is derived from an EMBL/GenBank/DDBJ whole genome shotgun (WGS) entry which is preliminary data.</text>
</comment>
<name>A0AAD2JJZ1_9STRA</name>
<evidence type="ECO:0000256" key="1">
    <source>
        <dbReference type="SAM" id="SignalP"/>
    </source>
</evidence>
<dbReference type="Pfam" id="PF08242">
    <property type="entry name" value="Methyltransf_12"/>
    <property type="match status" value="1"/>
</dbReference>
<evidence type="ECO:0000259" key="2">
    <source>
        <dbReference type="Pfam" id="PF08242"/>
    </source>
</evidence>
<feature type="signal peptide" evidence="1">
    <location>
        <begin position="1"/>
        <end position="19"/>
    </location>
</feature>
<protein>
    <recommendedName>
        <fullName evidence="2">Methyltransferase type 12 domain-containing protein</fullName>
    </recommendedName>
</protein>
<proteinExistence type="predicted"/>
<dbReference type="InterPro" id="IPR029063">
    <property type="entry name" value="SAM-dependent_MTases_sf"/>
</dbReference>
<dbReference type="PANTHER" id="PTHR43861">
    <property type="entry name" value="TRANS-ACONITATE 2-METHYLTRANSFERASE-RELATED"/>
    <property type="match status" value="1"/>
</dbReference>
<gene>
    <name evidence="3" type="ORF">CYCCA115_LOCUS16781</name>
</gene>
<sequence>MRCILKGLFIGSILQASSSAFAFHNYDKASSKQYQTGNNNVIMGGMEDNDQSSGGWDDYADDWDNQPGVREFSQNTKNVLMKQDIPESWSQATILDLGCGTGILSRMIAGECKSIVSIDPSGKMVDVLKKHIENNEALQNILPVKGILDDATAGEFLEKKLGPFDAVVANSVCSFVPDYDALLLNIHKLLKPGGYFVQADFRQTKEPLTENQGDGFHEAFMRKAYTKAELTVITIEPMTVTENNIIVGVSKKE</sequence>
<dbReference type="SUPFAM" id="SSF53335">
    <property type="entry name" value="S-adenosyl-L-methionine-dependent methyltransferases"/>
    <property type="match status" value="1"/>
</dbReference>
<dbReference type="CDD" id="cd02440">
    <property type="entry name" value="AdoMet_MTases"/>
    <property type="match status" value="1"/>
</dbReference>
<feature type="domain" description="Methyltransferase type 12" evidence="2">
    <location>
        <begin position="95"/>
        <end position="196"/>
    </location>
</feature>
<organism evidence="3 4">
    <name type="scientific">Cylindrotheca closterium</name>
    <dbReference type="NCBI Taxonomy" id="2856"/>
    <lineage>
        <taxon>Eukaryota</taxon>
        <taxon>Sar</taxon>
        <taxon>Stramenopiles</taxon>
        <taxon>Ochrophyta</taxon>
        <taxon>Bacillariophyta</taxon>
        <taxon>Bacillariophyceae</taxon>
        <taxon>Bacillariophycidae</taxon>
        <taxon>Bacillariales</taxon>
        <taxon>Bacillariaceae</taxon>
        <taxon>Cylindrotheca</taxon>
    </lineage>
</organism>
<dbReference type="Proteomes" id="UP001295423">
    <property type="component" value="Unassembled WGS sequence"/>
</dbReference>
<reference evidence="3" key="1">
    <citation type="submission" date="2023-08" db="EMBL/GenBank/DDBJ databases">
        <authorList>
            <person name="Audoor S."/>
            <person name="Bilcke G."/>
        </authorList>
    </citation>
    <scope>NUCLEOTIDE SEQUENCE</scope>
</reference>
<dbReference type="Gene3D" id="3.40.50.150">
    <property type="entry name" value="Vaccinia Virus protein VP39"/>
    <property type="match status" value="1"/>
</dbReference>
<dbReference type="EMBL" id="CAKOGP040001947">
    <property type="protein sequence ID" value="CAJ1957578.1"/>
    <property type="molecule type" value="Genomic_DNA"/>
</dbReference>
<evidence type="ECO:0000313" key="3">
    <source>
        <dbReference type="EMBL" id="CAJ1957578.1"/>
    </source>
</evidence>
<evidence type="ECO:0000313" key="4">
    <source>
        <dbReference type="Proteomes" id="UP001295423"/>
    </source>
</evidence>
<keyword evidence="1" id="KW-0732">Signal</keyword>
<dbReference type="AlphaFoldDB" id="A0AAD2JJZ1"/>